<gene>
    <name evidence="2" type="ORF">V5O48_011029</name>
</gene>
<evidence type="ECO:0000313" key="3">
    <source>
        <dbReference type="Proteomes" id="UP001465976"/>
    </source>
</evidence>
<dbReference type="EMBL" id="JBAHYK010000852">
    <property type="protein sequence ID" value="KAL0570928.1"/>
    <property type="molecule type" value="Genomic_DNA"/>
</dbReference>
<sequence>MEYGPDATSRPVQGTFDITQMGPVANTDWTYYGGGVGSQEILAGTVLPHLPVPIISRSARQTSRISNGQPVHDTAATGIYNPEKPFISHEIWPYSAINATIDQSMRAPTDSDRLEGSRSQYVPWHSPNPREAFASLQISTTSDPLIASTLPGLEQLPVTPVSTTSPSRSGQFGGIPMADVCYPNPSTTSNFGYGEPSRTYLRSVTLRVSQNF</sequence>
<evidence type="ECO:0000256" key="1">
    <source>
        <dbReference type="SAM" id="MobiDB-lite"/>
    </source>
</evidence>
<feature type="region of interest" description="Disordered" evidence="1">
    <location>
        <begin position="105"/>
        <end position="126"/>
    </location>
</feature>
<accession>A0ABR3F774</accession>
<name>A0ABR3F774_9AGAR</name>
<reference evidence="2 3" key="1">
    <citation type="submission" date="2024-02" db="EMBL/GenBank/DDBJ databases">
        <title>A draft genome for the cacao thread blight pathogen Marasmius crinis-equi.</title>
        <authorList>
            <person name="Cohen S.P."/>
            <person name="Baruah I.K."/>
            <person name="Amoako-Attah I."/>
            <person name="Bukari Y."/>
            <person name="Meinhardt L.W."/>
            <person name="Bailey B.A."/>
        </authorList>
    </citation>
    <scope>NUCLEOTIDE SEQUENCE [LARGE SCALE GENOMIC DNA]</scope>
    <source>
        <strain evidence="2 3">GH-76</strain>
    </source>
</reference>
<dbReference type="Proteomes" id="UP001465976">
    <property type="component" value="Unassembled WGS sequence"/>
</dbReference>
<keyword evidence="3" id="KW-1185">Reference proteome</keyword>
<protein>
    <submittedName>
        <fullName evidence="2">Uncharacterized protein</fullName>
    </submittedName>
</protein>
<evidence type="ECO:0000313" key="2">
    <source>
        <dbReference type="EMBL" id="KAL0570928.1"/>
    </source>
</evidence>
<proteinExistence type="predicted"/>
<comment type="caution">
    <text evidence="2">The sequence shown here is derived from an EMBL/GenBank/DDBJ whole genome shotgun (WGS) entry which is preliminary data.</text>
</comment>
<organism evidence="2 3">
    <name type="scientific">Marasmius crinis-equi</name>
    <dbReference type="NCBI Taxonomy" id="585013"/>
    <lineage>
        <taxon>Eukaryota</taxon>
        <taxon>Fungi</taxon>
        <taxon>Dikarya</taxon>
        <taxon>Basidiomycota</taxon>
        <taxon>Agaricomycotina</taxon>
        <taxon>Agaricomycetes</taxon>
        <taxon>Agaricomycetidae</taxon>
        <taxon>Agaricales</taxon>
        <taxon>Marasmiineae</taxon>
        <taxon>Marasmiaceae</taxon>
        <taxon>Marasmius</taxon>
    </lineage>
</organism>